<evidence type="ECO:0008006" key="4">
    <source>
        <dbReference type="Google" id="ProtNLM"/>
    </source>
</evidence>
<sequence>MDEVNEFSIEEGLHQAVILKFSYGKPDLHELCKVIPKKLDIKAVGKPVALDKATQERTRPSTTRVNCRVFLGKVGAKNQNDATNKGTDVEKYQGDAREIINAKFQSKSNKEEHRQLVPGDNSSEGRDSKNNLGVVRDATVDRADLENKGKPIEAVRLGVGKDGVLGSPNVVVAKQDNSIAENYNNEWTLVSHKKNGVSKSSNNQILHQKYSTEVELDRSNIVIEYTQFDVLRDENIGQQERIHGTDELSTEFGSTLGKFQPVTGVLQYTLNSAQFDKDVNNLGLVPRDLNKNREHVDQQVVLTHENEFIVTEEIAGKEISPNTPIMVVSDPEKAKNDLNVSKEKQKETSASKWENLVKEEENITSPPMKFGHDHQSYWSILAKSHDPEVIVSRISPTAAYDTDLGTDISDGDDEEEMLDIFFDKVAKEGDLSPRQQRSGSNRIKKKAHGRQHSWDGKVTEDFVPRHLLIQLAKQNHMTVSTTLTRSNKSKKN</sequence>
<dbReference type="EMBL" id="JAIVGD010000019">
    <property type="protein sequence ID" value="KAH0749169.1"/>
    <property type="molecule type" value="Genomic_DNA"/>
</dbReference>
<keyword evidence="3" id="KW-1185">Reference proteome</keyword>
<feature type="region of interest" description="Disordered" evidence="1">
    <location>
        <begin position="429"/>
        <end position="458"/>
    </location>
</feature>
<evidence type="ECO:0000256" key="1">
    <source>
        <dbReference type="SAM" id="MobiDB-lite"/>
    </source>
</evidence>
<protein>
    <recommendedName>
        <fullName evidence="4">NB-ARC domain containing protein</fullName>
    </recommendedName>
</protein>
<evidence type="ECO:0000313" key="3">
    <source>
        <dbReference type="Proteomes" id="UP000826656"/>
    </source>
</evidence>
<dbReference type="Proteomes" id="UP000826656">
    <property type="component" value="Unassembled WGS sequence"/>
</dbReference>
<evidence type="ECO:0000313" key="2">
    <source>
        <dbReference type="EMBL" id="KAH0749169.1"/>
    </source>
</evidence>
<organism evidence="2 3">
    <name type="scientific">Solanum tuberosum</name>
    <name type="common">Potato</name>
    <dbReference type="NCBI Taxonomy" id="4113"/>
    <lineage>
        <taxon>Eukaryota</taxon>
        <taxon>Viridiplantae</taxon>
        <taxon>Streptophyta</taxon>
        <taxon>Embryophyta</taxon>
        <taxon>Tracheophyta</taxon>
        <taxon>Spermatophyta</taxon>
        <taxon>Magnoliopsida</taxon>
        <taxon>eudicotyledons</taxon>
        <taxon>Gunneridae</taxon>
        <taxon>Pentapetalae</taxon>
        <taxon>asterids</taxon>
        <taxon>lamiids</taxon>
        <taxon>Solanales</taxon>
        <taxon>Solanaceae</taxon>
        <taxon>Solanoideae</taxon>
        <taxon>Solaneae</taxon>
        <taxon>Solanum</taxon>
    </lineage>
</organism>
<comment type="caution">
    <text evidence="2">The sequence shown here is derived from an EMBL/GenBank/DDBJ whole genome shotgun (WGS) entry which is preliminary data.</text>
</comment>
<accession>A0ABQ7UJG2</accession>
<reference evidence="2 3" key="1">
    <citation type="journal article" date="2021" name="bioRxiv">
        <title>Chromosome-scale and haplotype-resolved genome assembly of a tetraploid potato cultivar.</title>
        <authorList>
            <person name="Sun H."/>
            <person name="Jiao W.-B."/>
            <person name="Krause K."/>
            <person name="Campoy J.A."/>
            <person name="Goel M."/>
            <person name="Folz-Donahue K."/>
            <person name="Kukat C."/>
            <person name="Huettel B."/>
            <person name="Schneeberger K."/>
        </authorList>
    </citation>
    <scope>NUCLEOTIDE SEQUENCE [LARGE SCALE GENOMIC DNA]</scope>
    <source>
        <strain evidence="2">SolTubOtavaFocal</strain>
        <tissue evidence="2">Leaves</tissue>
    </source>
</reference>
<feature type="region of interest" description="Disordered" evidence="1">
    <location>
        <begin position="106"/>
        <end position="130"/>
    </location>
</feature>
<name>A0ABQ7UJG2_SOLTU</name>
<gene>
    <name evidence="2" type="ORF">KY290_028401</name>
</gene>
<proteinExistence type="predicted"/>
<feature type="compositionally biased region" description="Basic residues" evidence="1">
    <location>
        <begin position="442"/>
        <end position="451"/>
    </location>
</feature>